<evidence type="ECO:0000313" key="1">
    <source>
        <dbReference type="EMBL" id="SDL64166.1"/>
    </source>
</evidence>
<name>A0A1G9LQF0_9FIRM</name>
<dbReference type="EMBL" id="FNHB01000001">
    <property type="protein sequence ID" value="SDL64166.1"/>
    <property type="molecule type" value="Genomic_DNA"/>
</dbReference>
<dbReference type="Gene3D" id="3.40.50.150">
    <property type="entry name" value="Vaccinia Virus protein VP39"/>
    <property type="match status" value="1"/>
</dbReference>
<dbReference type="SUPFAM" id="SSF53335">
    <property type="entry name" value="S-adenosyl-L-methionine-dependent methyltransferases"/>
    <property type="match status" value="1"/>
</dbReference>
<accession>A0A1G9LQF0</accession>
<evidence type="ECO:0000313" key="2">
    <source>
        <dbReference type="Proteomes" id="UP000214880"/>
    </source>
</evidence>
<keyword evidence="1" id="KW-0808">Transferase</keyword>
<sequence>MNCIITTAVKPGSALEEAANTIAGQLPAPFVARGSQSLEQIKVKYQAEVIIAVTRKGLVAHTPGGDFFFHPSMAELRIKNLINGKDDHMVNAMGLQEGMSVLDCTLGLGTDAIVASYVTGVPGQVTGLEAAKIVALITGNGLRNYQTNSIDAALRRISVVNADYQHYLAGLPAGSFDVVYFDPMFRRPIASSSNIKPLRLLADNRELTTAALQQAVRVAGKRVVIKETRHSSIFAGLGIQTIVGGKYSSICYGIIETGRTKCSD</sequence>
<dbReference type="PANTHER" id="PTHR36112:SF1">
    <property type="entry name" value="RIBOSOMAL RNA SMALL SUBUNIT METHYLTRANSFERASE J"/>
    <property type="match status" value="1"/>
</dbReference>
<dbReference type="STRING" id="146817.SAMN04488502_101436"/>
<dbReference type="GO" id="GO:0008990">
    <property type="term" value="F:rRNA (guanine-N2-)-methyltransferase activity"/>
    <property type="evidence" value="ECO:0007669"/>
    <property type="project" value="InterPro"/>
</dbReference>
<proteinExistence type="predicted"/>
<keyword evidence="2" id="KW-1185">Reference proteome</keyword>
<protein>
    <submittedName>
        <fullName evidence="1">Putative SAM-dependent methyltransferase</fullName>
    </submittedName>
</protein>
<dbReference type="InterPro" id="IPR029063">
    <property type="entry name" value="SAM-dependent_MTases_sf"/>
</dbReference>
<dbReference type="OrthoDB" id="1653798at2"/>
<reference evidence="1 2" key="1">
    <citation type="submission" date="2016-10" db="EMBL/GenBank/DDBJ databases">
        <authorList>
            <person name="de Groot N.N."/>
        </authorList>
    </citation>
    <scope>NUCLEOTIDE SEQUENCE [LARGE SCALE GENOMIC DNA]</scope>
    <source>
        <strain evidence="1 2">DSM 1736</strain>
    </source>
</reference>
<dbReference type="InterPro" id="IPR007536">
    <property type="entry name" value="16SrRNA_methylTrfase_J"/>
</dbReference>
<dbReference type="RefSeq" id="WP_092067827.1">
    <property type="nucleotide sequence ID" value="NZ_FNHB01000001.1"/>
</dbReference>
<dbReference type="Proteomes" id="UP000214880">
    <property type="component" value="Unassembled WGS sequence"/>
</dbReference>
<dbReference type="PANTHER" id="PTHR36112">
    <property type="entry name" value="RIBOSOMAL RNA SMALL SUBUNIT METHYLTRANSFERASE J"/>
    <property type="match status" value="1"/>
</dbReference>
<dbReference type="AlphaFoldDB" id="A0A1G9LQF0"/>
<gene>
    <name evidence="1" type="ORF">SAMN04488502_101436</name>
</gene>
<keyword evidence="1" id="KW-0489">Methyltransferase</keyword>
<dbReference type="Pfam" id="PF04445">
    <property type="entry name" value="SAM_MT"/>
    <property type="match status" value="1"/>
</dbReference>
<organism evidence="1 2">
    <name type="scientific">Dendrosporobacter quercicolus</name>
    <dbReference type="NCBI Taxonomy" id="146817"/>
    <lineage>
        <taxon>Bacteria</taxon>
        <taxon>Bacillati</taxon>
        <taxon>Bacillota</taxon>
        <taxon>Negativicutes</taxon>
        <taxon>Selenomonadales</taxon>
        <taxon>Sporomusaceae</taxon>
        <taxon>Dendrosporobacter</taxon>
    </lineage>
</organism>